<dbReference type="Proteomes" id="UP000240212">
    <property type="component" value="Unassembled WGS sequence"/>
</dbReference>
<dbReference type="OrthoDB" id="6581450at2"/>
<evidence type="ECO:0000313" key="2">
    <source>
        <dbReference type="EMBL" id="PSN06837.1"/>
    </source>
</evidence>
<dbReference type="InterPro" id="IPR032126">
    <property type="entry name" value="LydA_holin"/>
</dbReference>
<accession>A0A2P8VH26</accession>
<evidence type="ECO:0000313" key="3">
    <source>
        <dbReference type="Proteomes" id="UP000240212"/>
    </source>
</evidence>
<keyword evidence="1" id="KW-0472">Membrane</keyword>
<gene>
    <name evidence="2" type="ORF">C7G83_14645</name>
</gene>
<evidence type="ECO:0000256" key="1">
    <source>
        <dbReference type="SAM" id="Phobius"/>
    </source>
</evidence>
<evidence type="ECO:0008006" key="4">
    <source>
        <dbReference type="Google" id="ProtNLM"/>
    </source>
</evidence>
<dbReference type="AlphaFoldDB" id="A0A2P8VH26"/>
<dbReference type="RefSeq" id="WP_024550229.1">
    <property type="nucleotide sequence ID" value="NZ_CP188034.1"/>
</dbReference>
<comment type="caution">
    <text evidence="2">The sequence shown here is derived from an EMBL/GenBank/DDBJ whole genome shotgun (WGS) entry which is preliminary data.</text>
</comment>
<reference evidence="2 3" key="1">
    <citation type="submission" date="2018-03" db="EMBL/GenBank/DDBJ databases">
        <title>Draft genome sequence of the first documented clinical Siccibacter turicensis isolate in Austria.</title>
        <authorList>
            <person name="Lepuschitz S."/>
            <person name="Pekard-Amenitsch S."/>
            <person name="Haunold R."/>
            <person name="Schill S."/>
            <person name="Mach R."/>
            <person name="Allerberger F."/>
            <person name="Ruppitsch W."/>
            <person name="Forsythe S.J."/>
        </authorList>
    </citation>
    <scope>NUCLEOTIDE SEQUENCE [LARGE SCALE GENOMIC DNA]</scope>
    <source>
        <strain evidence="2 3">6100069499-17</strain>
    </source>
</reference>
<dbReference type="EMBL" id="PYEP01000006">
    <property type="protein sequence ID" value="PSN06837.1"/>
    <property type="molecule type" value="Genomic_DNA"/>
</dbReference>
<proteinExistence type="predicted"/>
<keyword evidence="1" id="KW-1133">Transmembrane helix</keyword>
<organism evidence="2 3">
    <name type="scientific">Siccibacter turicensis</name>
    <dbReference type="NCBI Taxonomy" id="357233"/>
    <lineage>
        <taxon>Bacteria</taxon>
        <taxon>Pseudomonadati</taxon>
        <taxon>Pseudomonadota</taxon>
        <taxon>Gammaproteobacteria</taxon>
        <taxon>Enterobacterales</taxon>
        <taxon>Enterobacteriaceae</taxon>
        <taxon>Siccibacter</taxon>
    </lineage>
</organism>
<keyword evidence="3" id="KW-1185">Reference proteome</keyword>
<feature type="transmembrane region" description="Helical" evidence="1">
    <location>
        <begin position="49"/>
        <end position="71"/>
    </location>
</feature>
<protein>
    <recommendedName>
        <fullName evidence="4">Holin</fullName>
    </recommendedName>
</protein>
<sequence>MSVAAHISSPRIILVELEILLTVITIGGWGGFVSFLMKREENSAMHKDIMGCLAQITTSCFTGFILSVIAIDRNLSFNMVMLAAGLGGVFASPILRLLGDKVKAYIVNNNITPK</sequence>
<feature type="transmembrane region" description="Helical" evidence="1">
    <location>
        <begin position="77"/>
        <end position="98"/>
    </location>
</feature>
<name>A0A2P8VH26_9ENTR</name>
<feature type="transmembrane region" description="Helical" evidence="1">
    <location>
        <begin position="12"/>
        <end position="37"/>
    </location>
</feature>
<dbReference type="Pfam" id="PF16083">
    <property type="entry name" value="Phage_holin_3_3"/>
    <property type="match status" value="1"/>
</dbReference>
<keyword evidence="1" id="KW-0812">Transmembrane</keyword>